<accession>A0A0F9PUD7</accession>
<gene>
    <name evidence="1" type="ORF">LCGC14_1174740</name>
</gene>
<protein>
    <submittedName>
        <fullName evidence="1">Uncharacterized protein</fullName>
    </submittedName>
</protein>
<sequence>MKTYKEIKPFKQRKQPKLRHPEGKIIYRTILDEEEIEHGDPKGKFYRYLVQEILYESDDILDIEFRFCYYYINFSNEKPHWIFGQYALTILKSGFKDLLNKMKEKGWN</sequence>
<dbReference type="EMBL" id="LAZR01005836">
    <property type="protein sequence ID" value="KKM96777.1"/>
    <property type="molecule type" value="Genomic_DNA"/>
</dbReference>
<proteinExistence type="predicted"/>
<name>A0A0F9PUD7_9ZZZZ</name>
<evidence type="ECO:0000313" key="1">
    <source>
        <dbReference type="EMBL" id="KKM96777.1"/>
    </source>
</evidence>
<comment type="caution">
    <text evidence="1">The sequence shown here is derived from an EMBL/GenBank/DDBJ whole genome shotgun (WGS) entry which is preliminary data.</text>
</comment>
<organism evidence="1">
    <name type="scientific">marine sediment metagenome</name>
    <dbReference type="NCBI Taxonomy" id="412755"/>
    <lineage>
        <taxon>unclassified sequences</taxon>
        <taxon>metagenomes</taxon>
        <taxon>ecological metagenomes</taxon>
    </lineage>
</organism>
<reference evidence="1" key="1">
    <citation type="journal article" date="2015" name="Nature">
        <title>Complex archaea that bridge the gap between prokaryotes and eukaryotes.</title>
        <authorList>
            <person name="Spang A."/>
            <person name="Saw J.H."/>
            <person name="Jorgensen S.L."/>
            <person name="Zaremba-Niedzwiedzka K."/>
            <person name="Martijn J."/>
            <person name="Lind A.E."/>
            <person name="van Eijk R."/>
            <person name="Schleper C."/>
            <person name="Guy L."/>
            <person name="Ettema T.J."/>
        </authorList>
    </citation>
    <scope>NUCLEOTIDE SEQUENCE</scope>
</reference>
<dbReference type="AlphaFoldDB" id="A0A0F9PUD7"/>